<evidence type="ECO:0000256" key="1">
    <source>
        <dbReference type="ARBA" id="ARBA00022617"/>
    </source>
</evidence>
<dbReference type="PROSITE" id="PS51007">
    <property type="entry name" value="CYTC"/>
    <property type="match status" value="1"/>
</dbReference>
<proteinExistence type="predicted"/>
<reference evidence="8" key="1">
    <citation type="submission" date="2020-04" db="EMBL/GenBank/DDBJ databases">
        <authorList>
            <person name="Zhang T."/>
        </authorList>
    </citation>
    <scope>NUCLEOTIDE SEQUENCE</scope>
    <source>
        <strain evidence="8">HKST-UBA01</strain>
    </source>
</reference>
<feature type="compositionally biased region" description="Low complexity" evidence="5">
    <location>
        <begin position="204"/>
        <end position="213"/>
    </location>
</feature>
<dbReference type="Pfam" id="PF13442">
    <property type="entry name" value="Cytochrome_CBB3"/>
    <property type="match status" value="1"/>
</dbReference>
<keyword evidence="1 4" id="KW-0349">Heme</keyword>
<evidence type="ECO:0000259" key="7">
    <source>
        <dbReference type="PROSITE" id="PS51007"/>
    </source>
</evidence>
<evidence type="ECO:0000313" key="8">
    <source>
        <dbReference type="EMBL" id="MCA9728866.1"/>
    </source>
</evidence>
<accession>A0A956M0A6</accession>
<name>A0A956M0A6_UNCEI</name>
<dbReference type="InterPro" id="IPR038414">
    <property type="entry name" value="CcoP_N_sf"/>
</dbReference>
<feature type="domain" description="Cytochrome c" evidence="7">
    <location>
        <begin position="103"/>
        <end position="182"/>
    </location>
</feature>
<dbReference type="GO" id="GO:0046872">
    <property type="term" value="F:metal ion binding"/>
    <property type="evidence" value="ECO:0007669"/>
    <property type="project" value="UniProtKB-KW"/>
</dbReference>
<dbReference type="GO" id="GO:0009055">
    <property type="term" value="F:electron transfer activity"/>
    <property type="evidence" value="ECO:0007669"/>
    <property type="project" value="InterPro"/>
</dbReference>
<feature type="compositionally biased region" description="Low complexity" evidence="5">
    <location>
        <begin position="223"/>
        <end position="241"/>
    </location>
</feature>
<organism evidence="8 9">
    <name type="scientific">Eiseniibacteriota bacterium</name>
    <dbReference type="NCBI Taxonomy" id="2212470"/>
    <lineage>
        <taxon>Bacteria</taxon>
        <taxon>Candidatus Eiseniibacteriota</taxon>
    </lineage>
</organism>
<evidence type="ECO:0000256" key="5">
    <source>
        <dbReference type="SAM" id="MobiDB-lite"/>
    </source>
</evidence>
<dbReference type="GO" id="GO:0020037">
    <property type="term" value="F:heme binding"/>
    <property type="evidence" value="ECO:0007669"/>
    <property type="project" value="InterPro"/>
</dbReference>
<dbReference type="Pfam" id="PF14715">
    <property type="entry name" value="FixP_N"/>
    <property type="match status" value="1"/>
</dbReference>
<keyword evidence="6" id="KW-1133">Transmembrane helix</keyword>
<dbReference type="Gene3D" id="6.10.280.130">
    <property type="match status" value="1"/>
</dbReference>
<reference evidence="8" key="2">
    <citation type="journal article" date="2021" name="Microbiome">
        <title>Successional dynamics and alternative stable states in a saline activated sludge microbial community over 9 years.</title>
        <authorList>
            <person name="Wang Y."/>
            <person name="Ye J."/>
            <person name="Ju F."/>
            <person name="Liu L."/>
            <person name="Boyd J.A."/>
            <person name="Deng Y."/>
            <person name="Parks D.H."/>
            <person name="Jiang X."/>
            <person name="Yin X."/>
            <person name="Woodcroft B.J."/>
            <person name="Tyson G.W."/>
            <person name="Hugenholtz P."/>
            <person name="Polz M.F."/>
            <person name="Zhang T."/>
        </authorList>
    </citation>
    <scope>NUCLEOTIDE SEQUENCE</scope>
    <source>
        <strain evidence="8">HKST-UBA01</strain>
    </source>
</reference>
<dbReference type="InterPro" id="IPR050597">
    <property type="entry name" value="Cytochrome_c_Oxidase_Subunit"/>
</dbReference>
<keyword evidence="6" id="KW-0472">Membrane</keyword>
<feature type="region of interest" description="Disordered" evidence="5">
    <location>
        <begin position="186"/>
        <end position="277"/>
    </location>
</feature>
<gene>
    <name evidence="8" type="ORF">KC729_14340</name>
</gene>
<feature type="compositionally biased region" description="Basic and acidic residues" evidence="5">
    <location>
        <begin position="266"/>
        <end position="277"/>
    </location>
</feature>
<evidence type="ECO:0000256" key="3">
    <source>
        <dbReference type="ARBA" id="ARBA00023004"/>
    </source>
</evidence>
<evidence type="ECO:0000256" key="4">
    <source>
        <dbReference type="PROSITE-ProRule" id="PRU00433"/>
    </source>
</evidence>
<evidence type="ECO:0000256" key="2">
    <source>
        <dbReference type="ARBA" id="ARBA00022723"/>
    </source>
</evidence>
<feature type="transmembrane region" description="Helical" evidence="6">
    <location>
        <begin position="41"/>
        <end position="63"/>
    </location>
</feature>
<protein>
    <submittedName>
        <fullName evidence="8">C-type cytochrome</fullName>
    </submittedName>
</protein>
<dbReference type="InterPro" id="IPR009056">
    <property type="entry name" value="Cyt_c-like_dom"/>
</dbReference>
<evidence type="ECO:0000256" key="6">
    <source>
        <dbReference type="SAM" id="Phobius"/>
    </source>
</evidence>
<dbReference type="PANTHER" id="PTHR33751:SF1">
    <property type="entry name" value="CBB3-TYPE CYTOCHROME C OXIDASE SUBUNIT FIXP"/>
    <property type="match status" value="1"/>
</dbReference>
<dbReference type="Proteomes" id="UP000697710">
    <property type="component" value="Unassembled WGS sequence"/>
</dbReference>
<dbReference type="EMBL" id="JAGQHR010000498">
    <property type="protein sequence ID" value="MCA9728866.1"/>
    <property type="molecule type" value="Genomic_DNA"/>
</dbReference>
<dbReference type="AlphaFoldDB" id="A0A956M0A6"/>
<keyword evidence="6" id="KW-0812">Transmembrane</keyword>
<dbReference type="InterPro" id="IPR032858">
    <property type="entry name" value="CcoP_N"/>
</dbReference>
<evidence type="ECO:0000313" key="9">
    <source>
        <dbReference type="Proteomes" id="UP000697710"/>
    </source>
</evidence>
<dbReference type="PANTHER" id="PTHR33751">
    <property type="entry name" value="CBB3-TYPE CYTOCHROME C OXIDASE SUBUNIT FIXP"/>
    <property type="match status" value="1"/>
</dbReference>
<keyword evidence="2 4" id="KW-0479">Metal-binding</keyword>
<comment type="caution">
    <text evidence="8">The sequence shown here is derived from an EMBL/GenBank/DDBJ whole genome shotgun (WGS) entry which is preliminary data.</text>
</comment>
<dbReference type="InterPro" id="IPR036909">
    <property type="entry name" value="Cyt_c-like_dom_sf"/>
</dbReference>
<sequence length="277" mass="29902">MSDYSHQSATEDQEVDRDRLLDHEYDGIREYDNRLPNWWQYTLYGAIAFSIIYWLVFHIYHIVPLPRGRYQLEMAAAAELQLKKMEGQELTDNSLMLMSTIPDRTQRGRKIFEQFCVVCHGSQAEGNVGPNLTDDYWLHGNRPLQILNTVTHGVPSKGMAAWGGQLGPVRIQDVVSYVISIGGTKVPGKAPQGELLGPPKAADEPAATDAPTEGSPDAPVTEPAGGNPDAPATAPAGDGSPEGTSPAVETAPPASDVGDGMADPDDTLRADLGDPDR</sequence>
<dbReference type="SUPFAM" id="SSF46626">
    <property type="entry name" value="Cytochrome c"/>
    <property type="match status" value="1"/>
</dbReference>
<dbReference type="Gene3D" id="1.10.760.10">
    <property type="entry name" value="Cytochrome c-like domain"/>
    <property type="match status" value="1"/>
</dbReference>
<keyword evidence="3 4" id="KW-0408">Iron</keyword>